<accession>A0A7J6MXK0</accession>
<organism evidence="2 3">
    <name type="scientific">Perkinsus chesapeaki</name>
    <name type="common">Clam parasite</name>
    <name type="synonym">Perkinsus andrewsi</name>
    <dbReference type="NCBI Taxonomy" id="330153"/>
    <lineage>
        <taxon>Eukaryota</taxon>
        <taxon>Sar</taxon>
        <taxon>Alveolata</taxon>
        <taxon>Perkinsozoa</taxon>
        <taxon>Perkinsea</taxon>
        <taxon>Perkinsida</taxon>
        <taxon>Perkinsidae</taxon>
        <taxon>Perkinsus</taxon>
    </lineage>
</organism>
<keyword evidence="1" id="KW-1133">Transmembrane helix</keyword>
<feature type="non-terminal residue" evidence="2">
    <location>
        <position position="64"/>
    </location>
</feature>
<gene>
    <name evidence="2" type="ORF">FOL47_006429</name>
</gene>
<dbReference type="EMBL" id="JAAPAO010000036">
    <property type="protein sequence ID" value="KAF4676273.1"/>
    <property type="molecule type" value="Genomic_DNA"/>
</dbReference>
<dbReference type="OrthoDB" id="10601743at2759"/>
<feature type="transmembrane region" description="Helical" evidence="1">
    <location>
        <begin position="12"/>
        <end position="38"/>
    </location>
</feature>
<keyword evidence="1" id="KW-0812">Transmembrane</keyword>
<name>A0A7J6MXK0_PERCH</name>
<comment type="caution">
    <text evidence="2">The sequence shown here is derived from an EMBL/GenBank/DDBJ whole genome shotgun (WGS) entry which is preliminary data.</text>
</comment>
<sequence length="64" mass="6342">MTAPPIEHMGAVAPLLFIISLVCMPSGIGGGILFVPVLRLIGGLSQKEASSLSQALVAAAALAA</sequence>
<evidence type="ECO:0000256" key="1">
    <source>
        <dbReference type="SAM" id="Phobius"/>
    </source>
</evidence>
<evidence type="ECO:0000313" key="3">
    <source>
        <dbReference type="Proteomes" id="UP000591131"/>
    </source>
</evidence>
<reference evidence="2 3" key="1">
    <citation type="submission" date="2020-04" db="EMBL/GenBank/DDBJ databases">
        <title>Perkinsus chesapeaki whole genome sequence.</title>
        <authorList>
            <person name="Bogema D.R."/>
        </authorList>
    </citation>
    <scope>NUCLEOTIDE SEQUENCE [LARGE SCALE GENOMIC DNA]</scope>
    <source>
        <strain evidence="2">ATCC PRA-425</strain>
    </source>
</reference>
<evidence type="ECO:0000313" key="2">
    <source>
        <dbReference type="EMBL" id="KAF4676273.1"/>
    </source>
</evidence>
<keyword evidence="3" id="KW-1185">Reference proteome</keyword>
<evidence type="ECO:0008006" key="4">
    <source>
        <dbReference type="Google" id="ProtNLM"/>
    </source>
</evidence>
<proteinExistence type="predicted"/>
<dbReference type="AlphaFoldDB" id="A0A7J6MXK0"/>
<protein>
    <recommendedName>
        <fullName evidence="4">Sulfite exporter TauE/SafE family protein</fullName>
    </recommendedName>
</protein>
<keyword evidence="1" id="KW-0472">Membrane</keyword>
<dbReference type="Proteomes" id="UP000591131">
    <property type="component" value="Unassembled WGS sequence"/>
</dbReference>